<evidence type="ECO:0000259" key="3">
    <source>
        <dbReference type="Pfam" id="PF00501"/>
    </source>
</evidence>
<comment type="caution">
    <text evidence="5">The sequence shown here is derived from an EMBL/GenBank/DDBJ whole genome shotgun (WGS) entry which is preliminary data.</text>
</comment>
<dbReference type="PROSITE" id="PS00455">
    <property type="entry name" value="AMP_BINDING"/>
    <property type="match status" value="1"/>
</dbReference>
<dbReference type="Proteomes" id="UP000094526">
    <property type="component" value="Unassembled WGS sequence"/>
</dbReference>
<dbReference type="Pfam" id="PF00501">
    <property type="entry name" value="AMP-binding"/>
    <property type="match status" value="1"/>
</dbReference>
<dbReference type="PANTHER" id="PTHR24096:SF149">
    <property type="entry name" value="AMP-BINDING DOMAIN-CONTAINING PROTEIN-RELATED"/>
    <property type="match status" value="1"/>
</dbReference>
<dbReference type="Pfam" id="PF13193">
    <property type="entry name" value="AMP-binding_C"/>
    <property type="match status" value="1"/>
</dbReference>
<accession>A0A1C1CXG5</accession>
<reference evidence="6" key="1">
    <citation type="submission" date="2015-07" db="EMBL/GenBank/DDBJ databases">
        <authorList>
            <person name="Teixeira M.M."/>
            <person name="Souza R.C."/>
            <person name="Almeida L.G."/>
            <person name="Vicente V.A."/>
            <person name="de Hoog S."/>
            <person name="Bocca A.L."/>
            <person name="de Almeida S.R."/>
            <person name="Vasconcelos A.T."/>
            <person name="Felipe M.S."/>
        </authorList>
    </citation>
    <scope>NUCLEOTIDE SEQUENCE [LARGE SCALE GENOMIC DNA]</scope>
    <source>
        <strain evidence="6">KSF</strain>
    </source>
</reference>
<dbReference type="VEuPathDB" id="FungiDB:G647_00195"/>
<dbReference type="Gene3D" id="3.30.300.30">
    <property type="match status" value="1"/>
</dbReference>
<evidence type="ECO:0000256" key="2">
    <source>
        <dbReference type="ARBA" id="ARBA00022598"/>
    </source>
</evidence>
<evidence type="ECO:0000256" key="1">
    <source>
        <dbReference type="ARBA" id="ARBA00006432"/>
    </source>
</evidence>
<proteinExistence type="inferred from homology"/>
<evidence type="ECO:0000259" key="4">
    <source>
        <dbReference type="Pfam" id="PF13193"/>
    </source>
</evidence>
<dbReference type="InterPro" id="IPR025110">
    <property type="entry name" value="AMP-bd_C"/>
</dbReference>
<keyword evidence="6" id="KW-1185">Reference proteome</keyword>
<name>A0A1C1CXG5_9EURO</name>
<dbReference type="PANTHER" id="PTHR24096">
    <property type="entry name" value="LONG-CHAIN-FATTY-ACID--COA LIGASE"/>
    <property type="match status" value="1"/>
</dbReference>
<organism evidence="5 6">
    <name type="scientific">Cladophialophora carrionii</name>
    <dbReference type="NCBI Taxonomy" id="86049"/>
    <lineage>
        <taxon>Eukaryota</taxon>
        <taxon>Fungi</taxon>
        <taxon>Dikarya</taxon>
        <taxon>Ascomycota</taxon>
        <taxon>Pezizomycotina</taxon>
        <taxon>Eurotiomycetes</taxon>
        <taxon>Chaetothyriomycetidae</taxon>
        <taxon>Chaetothyriales</taxon>
        <taxon>Herpotrichiellaceae</taxon>
        <taxon>Cladophialophora</taxon>
    </lineage>
</organism>
<dbReference type="VEuPathDB" id="FungiDB:CLCR_09872"/>
<dbReference type="Gene3D" id="3.40.50.12780">
    <property type="entry name" value="N-terminal domain of ligase-like"/>
    <property type="match status" value="1"/>
</dbReference>
<protein>
    <submittedName>
        <fullName evidence="5">Putative acyl-coenzyme A synthetase</fullName>
    </submittedName>
</protein>
<dbReference type="GO" id="GO:0019748">
    <property type="term" value="P:secondary metabolic process"/>
    <property type="evidence" value="ECO:0007669"/>
    <property type="project" value="TreeGrafter"/>
</dbReference>
<keyword evidence="2" id="KW-0436">Ligase</keyword>
<dbReference type="InterPro" id="IPR000873">
    <property type="entry name" value="AMP-dep_synth/lig_dom"/>
</dbReference>
<dbReference type="OrthoDB" id="1898221at2759"/>
<sequence length="549" mass="60373">MTSSGGQLESIHDHNLLSLLFSNHERDDDSVVWRDGKNGDQIITKAQTRKLVRQLTHGYRQSGLIEGGKRDPDKVINLTENQVIGFPNVLALIASGAVVATCPWQATAHELLFRVRTLRPKAIVCSKTTLPLAMASRKSSGHWFSIVVQDSETMTVEDEEGRSFISDQETPWDTAWDEEIANRTAVMVFSSGTTGSPKGVCISQRNIISMILQLRHLFRSIRSGKQVLKMAGILDSAHVAGLFIHSFCPLGVGVEDILVPATDIDLLLQTYNRYPIELMFCVPTVLTRLLAHDNFRRTNFKNLKYITTGAAKTTTVVQQEITRALTPGVYCQEAWGMTELTFLATMHAPGVLGPWNSVGKPLRGNVIQIRDDQGKVVPVGQTGEIWVSGPTVTPGYYLAQVNDHDAKKDGWLRTGDLGSVDQAGYVYIEGRNKDLIKYNGAQISPHELEGVAREHGAVLDVGVVGLDLEDGNELPTAFVVLKPGSPPAAITGEILSFVNSRVSPYKRLRGGVYVLQELPKNAMGKLSYKDLRELAKKLHKTSQTARSKL</sequence>
<gene>
    <name evidence="5" type="ORF">CLCR_09872</name>
</gene>
<evidence type="ECO:0000313" key="5">
    <source>
        <dbReference type="EMBL" id="OCT53234.1"/>
    </source>
</evidence>
<dbReference type="AlphaFoldDB" id="A0A1C1CXG5"/>
<dbReference type="GO" id="GO:0016405">
    <property type="term" value="F:CoA-ligase activity"/>
    <property type="evidence" value="ECO:0007669"/>
    <property type="project" value="TreeGrafter"/>
</dbReference>
<dbReference type="STRING" id="86049.A0A1C1CXG5"/>
<comment type="similarity">
    <text evidence="1">Belongs to the ATP-dependent AMP-binding enzyme family.</text>
</comment>
<feature type="domain" description="AMP-binding enzyme C-terminal" evidence="4">
    <location>
        <begin position="447"/>
        <end position="525"/>
    </location>
</feature>
<dbReference type="InterPro" id="IPR045851">
    <property type="entry name" value="AMP-bd_C_sf"/>
</dbReference>
<dbReference type="InterPro" id="IPR042099">
    <property type="entry name" value="ANL_N_sf"/>
</dbReference>
<evidence type="ECO:0000313" key="6">
    <source>
        <dbReference type="Proteomes" id="UP000094526"/>
    </source>
</evidence>
<dbReference type="SUPFAM" id="SSF56801">
    <property type="entry name" value="Acetyl-CoA synthetase-like"/>
    <property type="match status" value="1"/>
</dbReference>
<dbReference type="EMBL" id="LGRB01000008">
    <property type="protein sequence ID" value="OCT53234.1"/>
    <property type="molecule type" value="Genomic_DNA"/>
</dbReference>
<feature type="domain" description="AMP-dependent synthetase/ligase" evidence="3">
    <location>
        <begin position="28"/>
        <end position="397"/>
    </location>
</feature>
<dbReference type="InterPro" id="IPR020845">
    <property type="entry name" value="AMP-binding_CS"/>
</dbReference>